<dbReference type="Proteomes" id="UP000887013">
    <property type="component" value="Unassembled WGS sequence"/>
</dbReference>
<gene>
    <name evidence="2" type="primary">pol_3500</name>
    <name evidence="2" type="ORF">NPIL_586751</name>
</gene>
<sequence>MCGGLSTVNRRRNSSPPASAELLPNSPTAGDRTIAQCNSSPSGESFLFFISADVTEEIDLSHIAEKGLRNTVSDLVMNYCQNQKPRSTEIKMNIILTDETTVSQRPRRISFAEQKIVDNQIEEWLKNKILRHSCSNYASPIVLTTVLRKTVLRVCV</sequence>
<dbReference type="InterPro" id="IPR043502">
    <property type="entry name" value="DNA/RNA_pol_sf"/>
</dbReference>
<accession>A0A8X6M6N7</accession>
<dbReference type="EMBL" id="BMAW01087505">
    <property type="protein sequence ID" value="GFS30150.1"/>
    <property type="molecule type" value="Genomic_DNA"/>
</dbReference>
<dbReference type="GO" id="GO:0071897">
    <property type="term" value="P:DNA biosynthetic process"/>
    <property type="evidence" value="ECO:0007669"/>
    <property type="project" value="UniProtKB-ARBA"/>
</dbReference>
<organism evidence="2 3">
    <name type="scientific">Nephila pilipes</name>
    <name type="common">Giant wood spider</name>
    <name type="synonym">Nephila maculata</name>
    <dbReference type="NCBI Taxonomy" id="299642"/>
    <lineage>
        <taxon>Eukaryota</taxon>
        <taxon>Metazoa</taxon>
        <taxon>Ecdysozoa</taxon>
        <taxon>Arthropoda</taxon>
        <taxon>Chelicerata</taxon>
        <taxon>Arachnida</taxon>
        <taxon>Araneae</taxon>
        <taxon>Araneomorphae</taxon>
        <taxon>Entelegynae</taxon>
        <taxon>Araneoidea</taxon>
        <taxon>Nephilidae</taxon>
        <taxon>Nephila</taxon>
    </lineage>
</organism>
<evidence type="ECO:0000256" key="1">
    <source>
        <dbReference type="SAM" id="MobiDB-lite"/>
    </source>
</evidence>
<comment type="caution">
    <text evidence="2">The sequence shown here is derived from an EMBL/GenBank/DDBJ whole genome shotgun (WGS) entry which is preliminary data.</text>
</comment>
<evidence type="ECO:0000313" key="3">
    <source>
        <dbReference type="Proteomes" id="UP000887013"/>
    </source>
</evidence>
<proteinExistence type="predicted"/>
<keyword evidence="3" id="KW-1185">Reference proteome</keyword>
<dbReference type="OrthoDB" id="3863715at2759"/>
<dbReference type="Gene3D" id="3.10.10.10">
    <property type="entry name" value="HIV Type 1 Reverse Transcriptase, subunit A, domain 1"/>
    <property type="match status" value="1"/>
</dbReference>
<name>A0A8X6M6N7_NEPPI</name>
<reference evidence="2" key="1">
    <citation type="submission" date="2020-08" db="EMBL/GenBank/DDBJ databases">
        <title>Multicomponent nature underlies the extraordinary mechanical properties of spider dragline silk.</title>
        <authorList>
            <person name="Kono N."/>
            <person name="Nakamura H."/>
            <person name="Mori M."/>
            <person name="Yoshida Y."/>
            <person name="Ohtoshi R."/>
            <person name="Malay A.D."/>
            <person name="Moran D.A.P."/>
            <person name="Tomita M."/>
            <person name="Numata K."/>
            <person name="Arakawa K."/>
        </authorList>
    </citation>
    <scope>NUCLEOTIDE SEQUENCE</scope>
</reference>
<protein>
    <submittedName>
        <fullName evidence="2">Pro-Pol polyprotein</fullName>
    </submittedName>
</protein>
<feature type="region of interest" description="Disordered" evidence="1">
    <location>
        <begin position="1"/>
        <end position="31"/>
    </location>
</feature>
<dbReference type="AlphaFoldDB" id="A0A8X6M6N7"/>
<dbReference type="SUPFAM" id="SSF56672">
    <property type="entry name" value="DNA/RNA polymerases"/>
    <property type="match status" value="1"/>
</dbReference>
<evidence type="ECO:0000313" key="2">
    <source>
        <dbReference type="EMBL" id="GFS30150.1"/>
    </source>
</evidence>